<dbReference type="PANTHER" id="PTHR45663">
    <property type="entry name" value="GEO12009P1"/>
    <property type="match status" value="1"/>
</dbReference>
<dbReference type="PIRSF" id="PIRSF000077">
    <property type="entry name" value="Thioredoxin"/>
    <property type="match status" value="1"/>
</dbReference>
<organism evidence="9 10">
    <name type="scientific">Mycoplasmopsis pullorum</name>
    <dbReference type="NCBI Taxonomy" id="48003"/>
    <lineage>
        <taxon>Bacteria</taxon>
        <taxon>Bacillati</taxon>
        <taxon>Mycoplasmatota</taxon>
        <taxon>Mycoplasmoidales</taxon>
        <taxon>Metamycoplasmataceae</taxon>
        <taxon>Mycoplasmopsis</taxon>
    </lineage>
</organism>
<evidence type="ECO:0000256" key="6">
    <source>
        <dbReference type="PIRNR" id="PIRNR000077"/>
    </source>
</evidence>
<dbReference type="EMBL" id="CP017813">
    <property type="protein sequence ID" value="APJ38375.1"/>
    <property type="molecule type" value="Genomic_DNA"/>
</dbReference>
<dbReference type="InterPro" id="IPR036249">
    <property type="entry name" value="Thioredoxin-like_sf"/>
</dbReference>
<dbReference type="InterPro" id="IPR013766">
    <property type="entry name" value="Thioredoxin_domain"/>
</dbReference>
<keyword evidence="4 7" id="KW-1015">Disulfide bond</keyword>
<evidence type="ECO:0000256" key="4">
    <source>
        <dbReference type="ARBA" id="ARBA00023157"/>
    </source>
</evidence>
<dbReference type="GO" id="GO:0015035">
    <property type="term" value="F:protein-disulfide reductase activity"/>
    <property type="evidence" value="ECO:0007669"/>
    <property type="project" value="InterPro"/>
</dbReference>
<evidence type="ECO:0000256" key="5">
    <source>
        <dbReference type="ARBA" id="ARBA00023284"/>
    </source>
</evidence>
<keyword evidence="3" id="KW-0249">Electron transport</keyword>
<dbReference type="KEGG" id="mpul:BLA55_01655"/>
<proteinExistence type="inferred from homology"/>
<keyword evidence="5 7" id="KW-0676">Redox-active center</keyword>
<dbReference type="PROSITE" id="PS00194">
    <property type="entry name" value="THIOREDOXIN_1"/>
    <property type="match status" value="1"/>
</dbReference>
<gene>
    <name evidence="9" type="ORF">BLA55_01655</name>
</gene>
<comment type="similarity">
    <text evidence="1 6">Belongs to the thioredoxin family.</text>
</comment>
<dbReference type="RefSeq" id="WP_073372378.1">
    <property type="nucleotide sequence ID" value="NZ_CP017813.1"/>
</dbReference>
<dbReference type="AlphaFoldDB" id="A0A1L4FRX1"/>
<evidence type="ECO:0000256" key="1">
    <source>
        <dbReference type="ARBA" id="ARBA00008987"/>
    </source>
</evidence>
<dbReference type="Gene3D" id="3.40.30.10">
    <property type="entry name" value="Glutaredoxin"/>
    <property type="match status" value="1"/>
</dbReference>
<evidence type="ECO:0000256" key="3">
    <source>
        <dbReference type="ARBA" id="ARBA00022982"/>
    </source>
</evidence>
<dbReference type="GO" id="GO:0005737">
    <property type="term" value="C:cytoplasm"/>
    <property type="evidence" value="ECO:0007669"/>
    <property type="project" value="TreeGrafter"/>
</dbReference>
<dbReference type="InterPro" id="IPR017937">
    <property type="entry name" value="Thioredoxin_CS"/>
</dbReference>
<dbReference type="STRING" id="48003.BLA55_01655"/>
<dbReference type="SUPFAM" id="SSF52833">
    <property type="entry name" value="Thioredoxin-like"/>
    <property type="match status" value="1"/>
</dbReference>
<dbReference type="OrthoDB" id="9790390at2"/>
<evidence type="ECO:0000259" key="8">
    <source>
        <dbReference type="PROSITE" id="PS51352"/>
    </source>
</evidence>
<reference evidence="10" key="1">
    <citation type="submission" date="2016-10" db="EMBL/GenBank/DDBJ databases">
        <authorList>
            <person name="Beylefeld A."/>
            <person name="Abolnik C."/>
        </authorList>
    </citation>
    <scope>NUCLEOTIDE SEQUENCE [LARGE SCALE GENOMIC DNA]</scope>
    <source>
        <strain evidence="10">B359_6</strain>
    </source>
</reference>
<evidence type="ECO:0000256" key="7">
    <source>
        <dbReference type="PIRSR" id="PIRSR000077-4"/>
    </source>
</evidence>
<dbReference type="Pfam" id="PF00085">
    <property type="entry name" value="Thioredoxin"/>
    <property type="match status" value="1"/>
</dbReference>
<evidence type="ECO:0000313" key="9">
    <source>
        <dbReference type="EMBL" id="APJ38375.1"/>
    </source>
</evidence>
<sequence>MLKEVVKSDIQEDLKKGLKVLVFHATWCGPCRMYKKSLEELSEKIGLDIYRVDVDKDQAFAAEMGVNSIPATFVYKEGSLLASFQGYRPYEQLNEEINTLK</sequence>
<protein>
    <recommendedName>
        <fullName evidence="6">Thioredoxin</fullName>
    </recommendedName>
</protein>
<dbReference type="Proteomes" id="UP000184322">
    <property type="component" value="Chromosome"/>
</dbReference>
<feature type="disulfide bond" description="Redox-active" evidence="7">
    <location>
        <begin position="28"/>
        <end position="31"/>
    </location>
</feature>
<feature type="domain" description="Thioredoxin" evidence="8">
    <location>
        <begin position="1"/>
        <end position="101"/>
    </location>
</feature>
<evidence type="ECO:0000256" key="2">
    <source>
        <dbReference type="ARBA" id="ARBA00022448"/>
    </source>
</evidence>
<dbReference type="CDD" id="cd02947">
    <property type="entry name" value="TRX_family"/>
    <property type="match status" value="1"/>
</dbReference>
<keyword evidence="10" id="KW-1185">Reference proteome</keyword>
<evidence type="ECO:0000313" key="10">
    <source>
        <dbReference type="Proteomes" id="UP000184322"/>
    </source>
</evidence>
<dbReference type="PANTHER" id="PTHR45663:SF11">
    <property type="entry name" value="GEO12009P1"/>
    <property type="match status" value="1"/>
</dbReference>
<keyword evidence="2" id="KW-0813">Transport</keyword>
<dbReference type="PROSITE" id="PS51352">
    <property type="entry name" value="THIOREDOXIN_2"/>
    <property type="match status" value="1"/>
</dbReference>
<accession>A0A1L4FRX1</accession>
<name>A0A1L4FRX1_9BACT</name>
<dbReference type="InterPro" id="IPR005746">
    <property type="entry name" value="Thioredoxin"/>
</dbReference>